<dbReference type="PANTHER" id="PTHR11469">
    <property type="entry name" value="GLUCOSE-6-PHOSPHATE ISOMERASE"/>
    <property type="match status" value="1"/>
</dbReference>
<dbReference type="OrthoDB" id="140919at2"/>
<dbReference type="SUPFAM" id="SSF53697">
    <property type="entry name" value="SIS domain"/>
    <property type="match status" value="1"/>
</dbReference>
<dbReference type="UniPathway" id="UPA00138"/>
<dbReference type="GO" id="GO:0006096">
    <property type="term" value="P:glycolytic process"/>
    <property type="evidence" value="ECO:0007669"/>
    <property type="project" value="UniProtKB-UniRule"/>
</dbReference>
<dbReference type="GO" id="GO:0051156">
    <property type="term" value="P:glucose 6-phosphate metabolic process"/>
    <property type="evidence" value="ECO:0007669"/>
    <property type="project" value="TreeGrafter"/>
</dbReference>
<dbReference type="PATRIC" id="fig|1122147.4.peg.2099"/>
<dbReference type="EC" id="5.3.1.9" evidence="8"/>
<evidence type="ECO:0000256" key="1">
    <source>
        <dbReference type="ARBA" id="ARBA00004926"/>
    </source>
</evidence>
<evidence type="ECO:0000256" key="7">
    <source>
        <dbReference type="ARBA" id="ARBA00029321"/>
    </source>
</evidence>
<gene>
    <name evidence="8" type="primary">pgi</name>
    <name evidence="10" type="ORF">FC91_GL002029</name>
</gene>
<dbReference type="PANTHER" id="PTHR11469:SF1">
    <property type="entry name" value="GLUCOSE-6-PHOSPHATE ISOMERASE"/>
    <property type="match status" value="1"/>
</dbReference>
<keyword evidence="5 8" id="KW-0324">Glycolysis</keyword>
<evidence type="ECO:0000256" key="2">
    <source>
        <dbReference type="ARBA" id="ARBA00006604"/>
    </source>
</evidence>
<comment type="caution">
    <text evidence="8">Lacks conserved residue(s) required for the propagation of feature annotation.</text>
</comment>
<sequence length="448" mass="49113">MAHISFDASALSKFVHDNELSEIQPLVTAADKELRDGTGAGNDFRGFLDLPVDYDKEEFSRIKAAAKKVQGNSEVFVAIGIGGSYLGAQAAIDFLNPNFYNQQKDRSVPEVYFAGNSISGSYLHDLVQLIGDRDFSINVISKSGTTTEPSIAFRVLKAKLIAKYGAAGAKERIYATTDRAKGALKTEADAEGYEEFVVPDDIGGRFSVLSAVGLLPIAVAGGDIDALMQGAADARSEYTNPDVTKNDAYKYAALRNILYRKGFTTELLENYEPNLRLFGEWWKQLMGESEGKDQKGIYPSSANFTTDLHSLGQYIQEGLRNLMETVVKIEDAPNDVTIPEDDKNLDGLGYLADKSMNYVNNKAYQGVVMAHTDGGVPVMTVNVPKQDAYSLGYTIYFFEAAVAISGYLNGINPFNQPGVEAYKKNMFALLGRQGYEELTKELTERLNK</sequence>
<dbReference type="HAMAP" id="MF_00473">
    <property type="entry name" value="G6P_isomerase"/>
    <property type="match status" value="1"/>
</dbReference>
<dbReference type="EMBL" id="AZFW01000032">
    <property type="protein sequence ID" value="KRM28564.1"/>
    <property type="molecule type" value="Genomic_DNA"/>
</dbReference>
<dbReference type="GO" id="GO:0004347">
    <property type="term" value="F:glucose-6-phosphate isomerase activity"/>
    <property type="evidence" value="ECO:0007669"/>
    <property type="project" value="UniProtKB-UniRule"/>
</dbReference>
<dbReference type="GO" id="GO:0048029">
    <property type="term" value="F:monosaccharide binding"/>
    <property type="evidence" value="ECO:0007669"/>
    <property type="project" value="TreeGrafter"/>
</dbReference>
<accession>A0A0R1XJF0</accession>
<dbReference type="InterPro" id="IPR018189">
    <property type="entry name" value="Phosphoglucose_isomerase_CS"/>
</dbReference>
<feature type="active site" evidence="8">
    <location>
        <position position="423"/>
    </location>
</feature>
<dbReference type="CDD" id="cd05016">
    <property type="entry name" value="SIS_PGI_2"/>
    <property type="match status" value="1"/>
</dbReference>
<dbReference type="Pfam" id="PF00342">
    <property type="entry name" value="PGI"/>
    <property type="match status" value="1"/>
</dbReference>
<dbReference type="FunFam" id="3.40.50.10490:FF:000015">
    <property type="entry name" value="Glucose-6-phosphate isomerase"/>
    <property type="match status" value="1"/>
</dbReference>
<comment type="pathway">
    <text evidence="8">Carbohydrate biosynthesis; gluconeogenesis.</text>
</comment>
<evidence type="ECO:0000256" key="4">
    <source>
        <dbReference type="ARBA" id="ARBA00022490"/>
    </source>
</evidence>
<organism evidence="10 11">
    <name type="scientific">Schleiferilactobacillus harbinensis DSM 16991</name>
    <dbReference type="NCBI Taxonomy" id="1122147"/>
    <lineage>
        <taxon>Bacteria</taxon>
        <taxon>Bacillati</taxon>
        <taxon>Bacillota</taxon>
        <taxon>Bacilli</taxon>
        <taxon>Lactobacillales</taxon>
        <taxon>Lactobacillaceae</taxon>
        <taxon>Schleiferilactobacillus</taxon>
    </lineage>
</organism>
<dbReference type="GO" id="GO:0005829">
    <property type="term" value="C:cytosol"/>
    <property type="evidence" value="ECO:0007669"/>
    <property type="project" value="TreeGrafter"/>
</dbReference>
<keyword evidence="4 8" id="KW-0963">Cytoplasm</keyword>
<dbReference type="NCBIfam" id="NF010697">
    <property type="entry name" value="PRK14097.1"/>
    <property type="match status" value="1"/>
</dbReference>
<dbReference type="InterPro" id="IPR001672">
    <property type="entry name" value="G6P_Isomerase"/>
</dbReference>
<dbReference type="CDD" id="cd05015">
    <property type="entry name" value="SIS_PGI_1"/>
    <property type="match status" value="1"/>
</dbReference>
<name>A0A0R1XJF0_9LACO</name>
<reference evidence="10 11" key="1">
    <citation type="journal article" date="2015" name="Genome Announc.">
        <title>Expanding the biotechnology potential of lactobacilli through comparative genomics of 213 strains and associated genera.</title>
        <authorList>
            <person name="Sun Z."/>
            <person name="Harris H.M."/>
            <person name="McCann A."/>
            <person name="Guo C."/>
            <person name="Argimon S."/>
            <person name="Zhang W."/>
            <person name="Yang X."/>
            <person name="Jeffery I.B."/>
            <person name="Cooney J.C."/>
            <person name="Kagawa T.F."/>
            <person name="Liu W."/>
            <person name="Song Y."/>
            <person name="Salvetti E."/>
            <person name="Wrobel A."/>
            <person name="Rasinkangas P."/>
            <person name="Parkhill J."/>
            <person name="Rea M.C."/>
            <person name="O'Sullivan O."/>
            <person name="Ritari J."/>
            <person name="Douillard F.P."/>
            <person name="Paul Ross R."/>
            <person name="Yang R."/>
            <person name="Briner A.E."/>
            <person name="Felis G.E."/>
            <person name="de Vos W.M."/>
            <person name="Barrangou R."/>
            <person name="Klaenhammer T.R."/>
            <person name="Caufield P.W."/>
            <person name="Cui Y."/>
            <person name="Zhang H."/>
            <person name="O'Toole P.W."/>
        </authorList>
    </citation>
    <scope>NUCLEOTIDE SEQUENCE [LARGE SCALE GENOMIC DNA]</scope>
    <source>
        <strain evidence="10 11">DSM 16991</strain>
    </source>
</reference>
<proteinExistence type="inferred from homology"/>
<dbReference type="InterPro" id="IPR035476">
    <property type="entry name" value="SIS_PGI_1"/>
</dbReference>
<dbReference type="Gene3D" id="3.40.50.10490">
    <property type="entry name" value="Glucose-6-phosphate isomerase like protein, domain 1"/>
    <property type="match status" value="2"/>
</dbReference>
<evidence type="ECO:0000256" key="9">
    <source>
        <dbReference type="RuleBase" id="RU000612"/>
    </source>
</evidence>
<dbReference type="InterPro" id="IPR035482">
    <property type="entry name" value="SIS_PGI_2"/>
</dbReference>
<evidence type="ECO:0000313" key="11">
    <source>
        <dbReference type="Proteomes" id="UP000050949"/>
    </source>
</evidence>
<keyword evidence="3 8" id="KW-0312">Gluconeogenesis</keyword>
<evidence type="ECO:0000313" key="10">
    <source>
        <dbReference type="EMBL" id="KRM28564.1"/>
    </source>
</evidence>
<comment type="function">
    <text evidence="8">Catalyzes the reversible isomerization of glucose-6-phosphate to fructose-6-phosphate.</text>
</comment>
<comment type="caution">
    <text evidence="10">The sequence shown here is derived from an EMBL/GenBank/DDBJ whole genome shotgun (WGS) entry which is preliminary data.</text>
</comment>
<evidence type="ECO:0000256" key="8">
    <source>
        <dbReference type="HAMAP-Rule" id="MF_00473"/>
    </source>
</evidence>
<dbReference type="AlphaFoldDB" id="A0A0R1XJF0"/>
<dbReference type="Proteomes" id="UP000050949">
    <property type="component" value="Unassembled WGS sequence"/>
</dbReference>
<dbReference type="PRINTS" id="PR00662">
    <property type="entry name" value="G6PISOMERASE"/>
</dbReference>
<dbReference type="eggNOG" id="COG0166">
    <property type="taxonomic scope" value="Bacteria"/>
</dbReference>
<keyword evidence="6 8" id="KW-0413">Isomerase</keyword>
<dbReference type="GO" id="GO:0006094">
    <property type="term" value="P:gluconeogenesis"/>
    <property type="evidence" value="ECO:0007669"/>
    <property type="project" value="UniProtKB-UniRule"/>
</dbReference>
<comment type="subcellular location">
    <subcellularLocation>
        <location evidence="8">Cytoplasm</location>
    </subcellularLocation>
</comment>
<dbReference type="UniPathway" id="UPA00109">
    <property type="reaction ID" value="UER00181"/>
</dbReference>
<evidence type="ECO:0000256" key="5">
    <source>
        <dbReference type="ARBA" id="ARBA00023152"/>
    </source>
</evidence>
<comment type="pathway">
    <text evidence="1 8 9">Carbohydrate degradation; glycolysis; D-glyceraldehyde 3-phosphate and glycerone phosphate from D-glucose: step 2/4.</text>
</comment>
<comment type="similarity">
    <text evidence="2 8 9">Belongs to the GPI family.</text>
</comment>
<evidence type="ECO:0000256" key="3">
    <source>
        <dbReference type="ARBA" id="ARBA00022432"/>
    </source>
</evidence>
<feature type="active site" description="Proton donor" evidence="8">
    <location>
        <position position="288"/>
    </location>
</feature>
<dbReference type="GO" id="GO:0097367">
    <property type="term" value="F:carbohydrate derivative binding"/>
    <property type="evidence" value="ECO:0007669"/>
    <property type="project" value="InterPro"/>
</dbReference>
<dbReference type="RefSeq" id="WP_027827244.1">
    <property type="nucleotide sequence ID" value="NZ_AUEH01000001.1"/>
</dbReference>
<evidence type="ECO:0000256" key="6">
    <source>
        <dbReference type="ARBA" id="ARBA00023235"/>
    </source>
</evidence>
<dbReference type="PROSITE" id="PS00765">
    <property type="entry name" value="P_GLUCOSE_ISOMERASE_1"/>
    <property type="match status" value="1"/>
</dbReference>
<dbReference type="PROSITE" id="PS51463">
    <property type="entry name" value="P_GLUCOSE_ISOMERASE_3"/>
    <property type="match status" value="1"/>
</dbReference>
<comment type="catalytic activity">
    <reaction evidence="7 8 9">
        <text>alpha-D-glucose 6-phosphate = beta-D-fructose 6-phosphate</text>
        <dbReference type="Rhea" id="RHEA:11816"/>
        <dbReference type="ChEBI" id="CHEBI:57634"/>
        <dbReference type="ChEBI" id="CHEBI:58225"/>
        <dbReference type="EC" id="5.3.1.9"/>
    </reaction>
</comment>
<dbReference type="FunFam" id="3.40.50.10490:FF:000016">
    <property type="entry name" value="Glucose-6-phosphate isomerase"/>
    <property type="match status" value="1"/>
</dbReference>
<protein>
    <recommendedName>
        <fullName evidence="8">Glucose-6-phosphate isomerase</fullName>
        <shortName evidence="8">GPI</shortName>
        <ecNumber evidence="8">5.3.1.9</ecNumber>
    </recommendedName>
    <alternativeName>
        <fullName evidence="8">Phosphoglucose isomerase</fullName>
        <shortName evidence="8">PGI</shortName>
    </alternativeName>
    <alternativeName>
        <fullName evidence="8">Phosphohexose isomerase</fullName>
        <shortName evidence="8">PHI</shortName>
    </alternativeName>
</protein>
<dbReference type="PROSITE" id="PS00174">
    <property type="entry name" value="P_GLUCOSE_ISOMERASE_2"/>
    <property type="match status" value="1"/>
</dbReference>
<dbReference type="InterPro" id="IPR046348">
    <property type="entry name" value="SIS_dom_sf"/>
</dbReference>